<comment type="caution">
    <text evidence="1">The sequence shown here is derived from an EMBL/GenBank/DDBJ whole genome shotgun (WGS) entry which is preliminary data.</text>
</comment>
<proteinExistence type="predicted"/>
<dbReference type="EMBL" id="JAUDCG010000046">
    <property type="protein sequence ID" value="MDM8157815.1"/>
    <property type="molecule type" value="Genomic_DNA"/>
</dbReference>
<dbReference type="Proteomes" id="UP001529340">
    <property type="component" value="Unassembled WGS sequence"/>
</dbReference>
<reference evidence="1" key="1">
    <citation type="submission" date="2023-06" db="EMBL/GenBank/DDBJ databases">
        <title>Identification and characterization of horizontal gene transfer across gut microbiota members of farm animals based on homology search.</title>
        <authorList>
            <person name="Schwarzerova J."/>
            <person name="Nykrynova M."/>
            <person name="Jureckova K."/>
            <person name="Cejkova D."/>
            <person name="Rychlik I."/>
        </authorList>
    </citation>
    <scope>NUCLEOTIDE SEQUENCE</scope>
    <source>
        <strain evidence="1">ET39</strain>
    </source>
</reference>
<reference evidence="1" key="2">
    <citation type="submission" date="2023-06" db="EMBL/GenBank/DDBJ databases">
        <authorList>
            <person name="Zeman M."/>
            <person name="Kubasova T."/>
            <person name="Jahodarova E."/>
            <person name="Nykrynova M."/>
            <person name="Rychlik I."/>
        </authorList>
    </citation>
    <scope>NUCLEOTIDE SEQUENCE</scope>
    <source>
        <strain evidence="1">ET39</strain>
    </source>
</reference>
<keyword evidence="2" id="KW-1185">Reference proteome</keyword>
<evidence type="ECO:0000313" key="2">
    <source>
        <dbReference type="Proteomes" id="UP001529340"/>
    </source>
</evidence>
<dbReference type="RefSeq" id="WP_289608258.1">
    <property type="nucleotide sequence ID" value="NZ_JAUDCG010000046.1"/>
</dbReference>
<gene>
    <name evidence="1" type="ORF">QUV96_09215</name>
</gene>
<evidence type="ECO:0000313" key="1">
    <source>
        <dbReference type="EMBL" id="MDM8157815.1"/>
    </source>
</evidence>
<protein>
    <submittedName>
        <fullName evidence="1">Beta-glucosidase</fullName>
    </submittedName>
</protein>
<accession>A0ABT7UEI8</accession>
<name>A0ABT7UEI8_9FIRM</name>
<sequence>MKSKWTLKHNKDHCTIVNEGGKNIGYQPNAGVQIMEMDGFGFKDLNGSGHLDAFEDWRLPMKQRIEDFCRRFGIRQAQGELLYHNGRAALPKEVMEGLMQNSLVEKTIQEEPAADRPFLSEHRLLVALMLILDEGNHDYVIQLMIESAKDGLLNSVIYTIANTFLQFNRRAAGQVV</sequence>
<organism evidence="1 2">
    <name type="scientific">Amedibacillus dolichus</name>
    <dbReference type="NCBI Taxonomy" id="31971"/>
    <lineage>
        <taxon>Bacteria</taxon>
        <taxon>Bacillati</taxon>
        <taxon>Bacillota</taxon>
        <taxon>Erysipelotrichia</taxon>
        <taxon>Erysipelotrichales</taxon>
        <taxon>Erysipelotrichaceae</taxon>
        <taxon>Amedibacillus</taxon>
    </lineage>
</organism>